<dbReference type="KEGG" id="marz:MARA_43530"/>
<keyword evidence="2" id="KW-1185">Reference proteome</keyword>
<organism evidence="1 2">
    <name type="scientific">Mycolicibacterium arabiense</name>
    <dbReference type="NCBI Taxonomy" id="1286181"/>
    <lineage>
        <taxon>Bacteria</taxon>
        <taxon>Bacillati</taxon>
        <taxon>Actinomycetota</taxon>
        <taxon>Actinomycetes</taxon>
        <taxon>Mycobacteriales</taxon>
        <taxon>Mycobacteriaceae</taxon>
        <taxon>Mycolicibacterium</taxon>
    </lineage>
</organism>
<sequence>MAVTYVRREEWGRVVPSRDFIPRNTGGVTIDASNVVVGRCGGSMTYAPGPFVGTEAVAQRRYTRRTLASRAQLIYRNVYLPAGEDLTAATRAEAAWLWSGRNATVAGLSAAALHGTQWIDAGEPAELTRAMAGSNDIVIHREVLTDDEICTVRGIPVTTPARTAFDLGRRGELSAALMRLDALAHATRLTADDVAPVVAAHRGARGIRGLRAAVALMDGGAESPQETRTRLLLLEAGLRRPVTQIPVFDGYGRVFARIDMRWPDLNVGVEYDGAQHWTDPRQRSHDIDRYAALAARRWVIVRVSAEMLRYRPWVVVERVVGALRAAGCSWLDECGVVSRFSRESVA</sequence>
<accession>A0A7I7S4G4</accession>
<evidence type="ECO:0000313" key="2">
    <source>
        <dbReference type="Proteomes" id="UP000467428"/>
    </source>
</evidence>
<gene>
    <name evidence="1" type="ORF">MARA_43530</name>
</gene>
<proteinExistence type="predicted"/>
<dbReference type="AlphaFoldDB" id="A0A7I7S4G4"/>
<evidence type="ECO:0008006" key="3">
    <source>
        <dbReference type="Google" id="ProtNLM"/>
    </source>
</evidence>
<reference evidence="1 2" key="1">
    <citation type="journal article" date="2019" name="Emerg. Microbes Infect.">
        <title>Comprehensive subspecies identification of 175 nontuberculous mycobacteria species based on 7547 genomic profiles.</title>
        <authorList>
            <person name="Matsumoto Y."/>
            <person name="Kinjo T."/>
            <person name="Motooka D."/>
            <person name="Nabeya D."/>
            <person name="Jung N."/>
            <person name="Uechi K."/>
            <person name="Horii T."/>
            <person name="Iida T."/>
            <person name="Fujita J."/>
            <person name="Nakamura S."/>
        </authorList>
    </citation>
    <scope>NUCLEOTIDE SEQUENCE [LARGE SCALE GENOMIC DNA]</scope>
    <source>
        <strain evidence="1 2">JCM 18538</strain>
    </source>
</reference>
<name>A0A7I7S4G4_9MYCO</name>
<dbReference type="EMBL" id="AP022593">
    <property type="protein sequence ID" value="BBY50885.1"/>
    <property type="molecule type" value="Genomic_DNA"/>
</dbReference>
<evidence type="ECO:0000313" key="1">
    <source>
        <dbReference type="EMBL" id="BBY50885.1"/>
    </source>
</evidence>
<geneLocation type="plasmid" evidence="2">
    <name>pjcm18538 dna</name>
</geneLocation>
<protein>
    <recommendedName>
        <fullName evidence="3">DUF559 domain-containing protein</fullName>
    </recommendedName>
</protein>
<dbReference type="Proteomes" id="UP000467428">
    <property type="component" value="Chromosome"/>
</dbReference>